<dbReference type="InterPro" id="IPR050833">
    <property type="entry name" value="Poly_Biosynth_Transport"/>
</dbReference>
<feature type="transmembrane region" description="Helical" evidence="6">
    <location>
        <begin position="233"/>
        <end position="251"/>
    </location>
</feature>
<evidence type="ECO:0000256" key="6">
    <source>
        <dbReference type="SAM" id="Phobius"/>
    </source>
</evidence>
<dbReference type="AlphaFoldDB" id="A0A2A4FXM7"/>
<dbReference type="Pfam" id="PF01943">
    <property type="entry name" value="Polysacc_synt"/>
    <property type="match status" value="1"/>
</dbReference>
<organism evidence="7 8">
    <name type="scientific">Rhizorhabdus dicambivorans</name>
    <dbReference type="NCBI Taxonomy" id="1850238"/>
    <lineage>
        <taxon>Bacteria</taxon>
        <taxon>Pseudomonadati</taxon>
        <taxon>Pseudomonadota</taxon>
        <taxon>Alphaproteobacteria</taxon>
        <taxon>Sphingomonadales</taxon>
        <taxon>Sphingomonadaceae</taxon>
        <taxon>Rhizorhabdus</taxon>
    </lineage>
</organism>
<keyword evidence="3 6" id="KW-0812">Transmembrane</keyword>
<dbReference type="EMBL" id="NWUF01000004">
    <property type="protein sequence ID" value="PCE43204.1"/>
    <property type="molecule type" value="Genomic_DNA"/>
</dbReference>
<evidence type="ECO:0000256" key="1">
    <source>
        <dbReference type="ARBA" id="ARBA00004651"/>
    </source>
</evidence>
<reference evidence="7 8" key="1">
    <citation type="submission" date="2017-09" db="EMBL/GenBank/DDBJ databases">
        <title>The Catabolism of 3,6-Dichlorosalicylic acid is Initiated by the Cytochrome P450 Monooxygenase DsmABC in Rhizorhabdus dicambivorans Ndbn-20.</title>
        <authorList>
            <person name="Na L."/>
        </authorList>
    </citation>
    <scope>NUCLEOTIDE SEQUENCE [LARGE SCALE GENOMIC DNA]</scope>
    <source>
        <strain evidence="7 8">Ndbn-20m</strain>
    </source>
</reference>
<feature type="transmembrane region" description="Helical" evidence="6">
    <location>
        <begin position="319"/>
        <end position="343"/>
    </location>
</feature>
<protein>
    <submittedName>
        <fullName evidence="7">Polysaccharide biosynthesis protein</fullName>
    </submittedName>
</protein>
<evidence type="ECO:0000313" key="8">
    <source>
        <dbReference type="Proteomes" id="UP000218934"/>
    </source>
</evidence>
<evidence type="ECO:0000256" key="4">
    <source>
        <dbReference type="ARBA" id="ARBA00022989"/>
    </source>
</evidence>
<dbReference type="GO" id="GO:0005886">
    <property type="term" value="C:plasma membrane"/>
    <property type="evidence" value="ECO:0007669"/>
    <property type="project" value="UniProtKB-SubCell"/>
</dbReference>
<keyword evidence="2" id="KW-1003">Cell membrane</keyword>
<proteinExistence type="predicted"/>
<feature type="transmembrane region" description="Helical" evidence="6">
    <location>
        <begin position="21"/>
        <end position="43"/>
    </location>
</feature>
<feature type="transmembrane region" description="Helical" evidence="6">
    <location>
        <begin position="204"/>
        <end position="221"/>
    </location>
</feature>
<dbReference type="PANTHER" id="PTHR30250">
    <property type="entry name" value="PST FAMILY PREDICTED COLANIC ACID TRANSPORTER"/>
    <property type="match status" value="1"/>
</dbReference>
<keyword evidence="4 6" id="KW-1133">Transmembrane helix</keyword>
<dbReference type="RefSeq" id="WP_066964710.1">
    <property type="nucleotide sequence ID" value="NZ_CP023449.1"/>
</dbReference>
<name>A0A2A4FXM7_9SPHN</name>
<comment type="caution">
    <text evidence="7">The sequence shown here is derived from an EMBL/GenBank/DDBJ whole genome shotgun (WGS) entry which is preliminary data.</text>
</comment>
<accession>A0A2A4FXM7</accession>
<feature type="transmembrane region" description="Helical" evidence="6">
    <location>
        <begin position="49"/>
        <end position="68"/>
    </location>
</feature>
<evidence type="ECO:0000256" key="3">
    <source>
        <dbReference type="ARBA" id="ARBA00022692"/>
    </source>
</evidence>
<feature type="transmembrane region" description="Helical" evidence="6">
    <location>
        <begin position="95"/>
        <end position="122"/>
    </location>
</feature>
<gene>
    <name evidence="7" type="ORF">COO09_05320</name>
</gene>
<feature type="transmembrane region" description="Helical" evidence="6">
    <location>
        <begin position="349"/>
        <end position="370"/>
    </location>
</feature>
<feature type="transmembrane region" description="Helical" evidence="6">
    <location>
        <begin position="175"/>
        <end position="198"/>
    </location>
</feature>
<sequence length="435" mass="44948">MTAAAAAQGGGAVFARMGRNLVWLLGGRGFQAVASLVYLGVAARALGPAGFGLFSLILAYGQAIANVAQLQSWQTVIRYGMIHLAKGRRDRLARLLGFTTLLDIVGALLGAAAAVLAVPLVAAWLDWNPAQQQHAAWFGVALLLSIGATPTGMLRLVDRFELIAYVQAVGPSVRLAGSLVAWATGGGIELFLAAWAAAALAQHAATWAAALALTPLPIALGRRQWHRANRENAGIWRFMLTTNAAGTLGLLTEQLGTLAVGGVAGAAAAGGYRIAARIARALARPIQIAARIVYPEMARLHAGADLATLDHVMARVSRYALGLAAAVILIGVAGGPWLIMLLAGRDYGFAQGLLSILAVGVAIDLSGFALEPRLVAHGRAGAVLRIRLAGAALFAFLLAVLLPLFGAIAAASATVAASLLMRVWMGREAGALQSR</sequence>
<dbReference type="PANTHER" id="PTHR30250:SF31">
    <property type="entry name" value="INNER MEMBRANE PROTEIN YGHQ"/>
    <property type="match status" value="1"/>
</dbReference>
<dbReference type="OrthoDB" id="493991at2"/>
<comment type="subcellular location">
    <subcellularLocation>
        <location evidence="1">Cell membrane</location>
        <topology evidence="1">Multi-pass membrane protein</topology>
    </subcellularLocation>
</comment>
<evidence type="ECO:0000256" key="2">
    <source>
        <dbReference type="ARBA" id="ARBA00022475"/>
    </source>
</evidence>
<evidence type="ECO:0000313" key="7">
    <source>
        <dbReference type="EMBL" id="PCE43204.1"/>
    </source>
</evidence>
<dbReference type="Proteomes" id="UP000218934">
    <property type="component" value="Unassembled WGS sequence"/>
</dbReference>
<dbReference type="InterPro" id="IPR002797">
    <property type="entry name" value="Polysacc_synth"/>
</dbReference>
<feature type="transmembrane region" description="Helical" evidence="6">
    <location>
        <begin position="257"/>
        <end position="275"/>
    </location>
</feature>
<dbReference type="KEGG" id="rdi:CMV14_00285"/>
<keyword evidence="8" id="KW-1185">Reference proteome</keyword>
<evidence type="ECO:0000256" key="5">
    <source>
        <dbReference type="ARBA" id="ARBA00023136"/>
    </source>
</evidence>
<feature type="transmembrane region" description="Helical" evidence="6">
    <location>
        <begin position="134"/>
        <end position="154"/>
    </location>
</feature>
<keyword evidence="5 6" id="KW-0472">Membrane</keyword>